<reference evidence="2" key="1">
    <citation type="submission" date="2023-06" db="EMBL/GenBank/DDBJ databases">
        <title>Male Hemibagrus guttatus genome.</title>
        <authorList>
            <person name="Bian C."/>
        </authorList>
    </citation>
    <scope>NUCLEOTIDE SEQUENCE</scope>
    <source>
        <strain evidence="2">Male_cb2023</strain>
        <tissue evidence="2">Muscle</tissue>
    </source>
</reference>
<evidence type="ECO:0000313" key="3">
    <source>
        <dbReference type="Proteomes" id="UP001274896"/>
    </source>
</evidence>
<accession>A0AAE0QJL4</accession>
<dbReference type="EMBL" id="JAUCMX010000015">
    <property type="protein sequence ID" value="KAK3522126.1"/>
    <property type="molecule type" value="Genomic_DNA"/>
</dbReference>
<gene>
    <name evidence="2" type="ORF">QTP70_026061</name>
</gene>
<evidence type="ECO:0000313" key="2">
    <source>
        <dbReference type="EMBL" id="KAK3522126.1"/>
    </source>
</evidence>
<organism evidence="2 3">
    <name type="scientific">Hemibagrus guttatus</name>
    <dbReference type="NCBI Taxonomy" id="175788"/>
    <lineage>
        <taxon>Eukaryota</taxon>
        <taxon>Metazoa</taxon>
        <taxon>Chordata</taxon>
        <taxon>Craniata</taxon>
        <taxon>Vertebrata</taxon>
        <taxon>Euteleostomi</taxon>
        <taxon>Actinopterygii</taxon>
        <taxon>Neopterygii</taxon>
        <taxon>Teleostei</taxon>
        <taxon>Ostariophysi</taxon>
        <taxon>Siluriformes</taxon>
        <taxon>Bagridae</taxon>
        <taxon>Hemibagrus</taxon>
    </lineage>
</organism>
<name>A0AAE0QJL4_9TELE</name>
<sequence length="309" mass="35711">FKWFGSLGNLSFRRKSDTGKEASTKYEQRSVDDDDMRPRCPSYARSSEMYTHMGTMPRPQKKKDKSAKAKGQETKSLKTKTKTKSTNLNRSQSMRCSDHVIESPLLSVLNSQALSSLQEKHVDSKLTQEPQKAETKREAEALSTEKIQKEPDKTSSKPKENPAPPPEALPKKPALPRKGSLPVKISAELQEEKTSNLTGHQEEERKTSPDAERLFISLLSQKRTTDSEGEYVEKLMKESWNLLKNLLKESWNLLKKLMKESWNLLKKLMKEPWNLLKKLMKESWNLLKKLMKEFWNLLKKLMKDFGNPF</sequence>
<feature type="compositionally biased region" description="Basic and acidic residues" evidence="1">
    <location>
        <begin position="146"/>
        <end position="160"/>
    </location>
</feature>
<keyword evidence="3" id="KW-1185">Reference proteome</keyword>
<proteinExistence type="predicted"/>
<feature type="compositionally biased region" description="Basic and acidic residues" evidence="1">
    <location>
        <begin position="190"/>
        <end position="211"/>
    </location>
</feature>
<dbReference type="Proteomes" id="UP001274896">
    <property type="component" value="Unassembled WGS sequence"/>
</dbReference>
<evidence type="ECO:0000256" key="1">
    <source>
        <dbReference type="SAM" id="MobiDB-lite"/>
    </source>
</evidence>
<feature type="compositionally biased region" description="Basic and acidic residues" evidence="1">
    <location>
        <begin position="119"/>
        <end position="140"/>
    </location>
</feature>
<comment type="caution">
    <text evidence="2">The sequence shown here is derived from an EMBL/GenBank/DDBJ whole genome shotgun (WGS) entry which is preliminary data.</text>
</comment>
<feature type="compositionally biased region" description="Basic and acidic residues" evidence="1">
    <location>
        <begin position="14"/>
        <end position="31"/>
    </location>
</feature>
<protein>
    <submittedName>
        <fullName evidence="2">Uncharacterized protein</fullName>
    </submittedName>
</protein>
<feature type="region of interest" description="Disordered" evidence="1">
    <location>
        <begin position="1"/>
        <end position="96"/>
    </location>
</feature>
<feature type="region of interest" description="Disordered" evidence="1">
    <location>
        <begin position="119"/>
        <end position="211"/>
    </location>
</feature>
<feature type="compositionally biased region" description="Basic and acidic residues" evidence="1">
    <location>
        <begin position="66"/>
        <end position="76"/>
    </location>
</feature>
<dbReference type="AlphaFoldDB" id="A0AAE0QJL4"/>
<feature type="non-terminal residue" evidence="2">
    <location>
        <position position="1"/>
    </location>
</feature>